<dbReference type="Proteomes" id="UP000295680">
    <property type="component" value="Unassembled WGS sequence"/>
</dbReference>
<dbReference type="PRINTS" id="PR00111">
    <property type="entry name" value="ABHYDROLASE"/>
</dbReference>
<accession>A0A4R2JHD5</accession>
<feature type="domain" description="AB hydrolase-1" evidence="1">
    <location>
        <begin position="14"/>
        <end position="250"/>
    </location>
</feature>
<dbReference type="InterPro" id="IPR000073">
    <property type="entry name" value="AB_hydrolase_1"/>
</dbReference>
<name>A0A4R2JHD5_9PSEU</name>
<gene>
    <name evidence="2" type="ORF">EV192_105544</name>
</gene>
<proteinExistence type="predicted"/>
<reference evidence="2 3" key="1">
    <citation type="submission" date="2019-03" db="EMBL/GenBank/DDBJ databases">
        <title>Genomic Encyclopedia of Type Strains, Phase IV (KMG-IV): sequencing the most valuable type-strain genomes for metagenomic binning, comparative biology and taxonomic classification.</title>
        <authorList>
            <person name="Goeker M."/>
        </authorList>
    </citation>
    <scope>NUCLEOTIDE SEQUENCE [LARGE SCALE GENOMIC DNA]</scope>
    <source>
        <strain evidence="2 3">DSM 45934</strain>
    </source>
</reference>
<dbReference type="OrthoDB" id="27092at2"/>
<evidence type="ECO:0000259" key="1">
    <source>
        <dbReference type="Pfam" id="PF12697"/>
    </source>
</evidence>
<dbReference type="SUPFAM" id="SSF53474">
    <property type="entry name" value="alpha/beta-Hydrolases"/>
    <property type="match status" value="1"/>
</dbReference>
<organism evidence="2 3">
    <name type="scientific">Actinocrispum wychmicini</name>
    <dbReference type="NCBI Taxonomy" id="1213861"/>
    <lineage>
        <taxon>Bacteria</taxon>
        <taxon>Bacillati</taxon>
        <taxon>Actinomycetota</taxon>
        <taxon>Actinomycetes</taxon>
        <taxon>Pseudonocardiales</taxon>
        <taxon>Pseudonocardiaceae</taxon>
        <taxon>Actinocrispum</taxon>
    </lineage>
</organism>
<dbReference type="PANTHER" id="PTHR46438">
    <property type="entry name" value="ALPHA/BETA-HYDROLASES SUPERFAMILY PROTEIN"/>
    <property type="match status" value="1"/>
</dbReference>
<dbReference type="PANTHER" id="PTHR46438:SF11">
    <property type="entry name" value="LIPASE-RELATED"/>
    <property type="match status" value="1"/>
</dbReference>
<keyword evidence="3" id="KW-1185">Reference proteome</keyword>
<dbReference type="Pfam" id="PF12697">
    <property type="entry name" value="Abhydrolase_6"/>
    <property type="match status" value="1"/>
</dbReference>
<comment type="caution">
    <text evidence="2">The sequence shown here is derived from an EMBL/GenBank/DDBJ whole genome shotgun (WGS) entry which is preliminary data.</text>
</comment>
<dbReference type="InterPro" id="IPR029058">
    <property type="entry name" value="AB_hydrolase_fold"/>
</dbReference>
<dbReference type="Gene3D" id="3.40.50.1820">
    <property type="entry name" value="alpha/beta hydrolase"/>
    <property type="match status" value="1"/>
</dbReference>
<sequence>MNVNYERRGSGTPLVLLHGIGHRWQAWEPVLDKLAEHHDVIAVDLPGFGESPSLPEPYSVQAAIDATVDLFGEFGLNRPHLAGNSLGGMLALELASAGHASSVTALSPAGFWATAKGRNWALRTLSMIRATGRMSERTRAAVMNTKPLRLVSGSLLFGHPSRVPVSAMLDDLTAMAAAPGFDAVARAGRDYFFTSPPPTVPATIAWGTRDRILWPVQARRAAQLLPAARHVTLPKCGHVPMHDEPDLIVRTILETSALASAKPAKETA</sequence>
<evidence type="ECO:0000313" key="3">
    <source>
        <dbReference type="Proteomes" id="UP000295680"/>
    </source>
</evidence>
<protein>
    <submittedName>
        <fullName evidence="2">Pimeloyl-ACP methyl ester carboxylesterase</fullName>
    </submittedName>
</protein>
<dbReference type="GO" id="GO:0003824">
    <property type="term" value="F:catalytic activity"/>
    <property type="evidence" value="ECO:0007669"/>
    <property type="project" value="UniProtKB-ARBA"/>
</dbReference>
<dbReference type="RefSeq" id="WP_132119243.1">
    <property type="nucleotide sequence ID" value="NZ_SLWS01000005.1"/>
</dbReference>
<evidence type="ECO:0000313" key="2">
    <source>
        <dbReference type="EMBL" id="TCO58474.1"/>
    </source>
</evidence>
<dbReference type="AlphaFoldDB" id="A0A4R2JHD5"/>
<dbReference type="EMBL" id="SLWS01000005">
    <property type="protein sequence ID" value="TCO58474.1"/>
    <property type="molecule type" value="Genomic_DNA"/>
</dbReference>